<reference evidence="2 3" key="1">
    <citation type="journal article" date="2021" name="BMC Genomics">
        <title>Datura genome reveals duplications of psychoactive alkaloid biosynthetic genes and high mutation rate following tissue culture.</title>
        <authorList>
            <person name="Rajewski A."/>
            <person name="Carter-House D."/>
            <person name="Stajich J."/>
            <person name="Litt A."/>
        </authorList>
    </citation>
    <scope>NUCLEOTIDE SEQUENCE [LARGE SCALE GENOMIC DNA]</scope>
    <source>
        <strain evidence="2">AR-01</strain>
    </source>
</reference>
<dbReference type="Proteomes" id="UP000823775">
    <property type="component" value="Unassembled WGS sequence"/>
</dbReference>
<gene>
    <name evidence="2" type="ORF">HAX54_001017</name>
</gene>
<accession>A0ABS8T1U5</accession>
<name>A0ABS8T1U5_DATST</name>
<evidence type="ECO:0000313" key="3">
    <source>
        <dbReference type="Proteomes" id="UP000823775"/>
    </source>
</evidence>
<evidence type="ECO:0000256" key="1">
    <source>
        <dbReference type="SAM" id="MobiDB-lite"/>
    </source>
</evidence>
<feature type="region of interest" description="Disordered" evidence="1">
    <location>
        <begin position="28"/>
        <end position="51"/>
    </location>
</feature>
<dbReference type="EMBL" id="JACEIK010001037">
    <property type="protein sequence ID" value="MCD7465307.1"/>
    <property type="molecule type" value="Genomic_DNA"/>
</dbReference>
<proteinExistence type="predicted"/>
<evidence type="ECO:0000313" key="2">
    <source>
        <dbReference type="EMBL" id="MCD7465307.1"/>
    </source>
</evidence>
<feature type="non-terminal residue" evidence="2">
    <location>
        <position position="51"/>
    </location>
</feature>
<feature type="non-terminal residue" evidence="2">
    <location>
        <position position="1"/>
    </location>
</feature>
<keyword evidence="3" id="KW-1185">Reference proteome</keyword>
<protein>
    <submittedName>
        <fullName evidence="2">Uncharacterized protein</fullName>
    </submittedName>
</protein>
<comment type="caution">
    <text evidence="2">The sequence shown here is derived from an EMBL/GenBank/DDBJ whole genome shotgun (WGS) entry which is preliminary data.</text>
</comment>
<sequence length="51" mass="5810">GNNKEKAIVIHDIQEEMPLAILNTYTTRTDTGHNNKEQQMVIPTSNDEDNK</sequence>
<organism evidence="2 3">
    <name type="scientific">Datura stramonium</name>
    <name type="common">Jimsonweed</name>
    <name type="synonym">Common thornapple</name>
    <dbReference type="NCBI Taxonomy" id="4076"/>
    <lineage>
        <taxon>Eukaryota</taxon>
        <taxon>Viridiplantae</taxon>
        <taxon>Streptophyta</taxon>
        <taxon>Embryophyta</taxon>
        <taxon>Tracheophyta</taxon>
        <taxon>Spermatophyta</taxon>
        <taxon>Magnoliopsida</taxon>
        <taxon>eudicotyledons</taxon>
        <taxon>Gunneridae</taxon>
        <taxon>Pentapetalae</taxon>
        <taxon>asterids</taxon>
        <taxon>lamiids</taxon>
        <taxon>Solanales</taxon>
        <taxon>Solanaceae</taxon>
        <taxon>Solanoideae</taxon>
        <taxon>Datureae</taxon>
        <taxon>Datura</taxon>
    </lineage>
</organism>